<dbReference type="GO" id="GO:0008757">
    <property type="term" value="F:S-adenosylmethionine-dependent methyltransferase activity"/>
    <property type="evidence" value="ECO:0007669"/>
    <property type="project" value="InterPro"/>
</dbReference>
<evidence type="ECO:0000313" key="6">
    <source>
        <dbReference type="Proteomes" id="UP000263753"/>
    </source>
</evidence>
<dbReference type="GO" id="GO:0032259">
    <property type="term" value="P:methylation"/>
    <property type="evidence" value="ECO:0007669"/>
    <property type="project" value="UniProtKB-KW"/>
</dbReference>
<dbReference type="InterPro" id="IPR029063">
    <property type="entry name" value="SAM-dependent_MTases_sf"/>
</dbReference>
<evidence type="ECO:0000256" key="3">
    <source>
        <dbReference type="ARBA" id="ARBA00022679"/>
    </source>
</evidence>
<dbReference type="PANTHER" id="PTHR44942">
    <property type="entry name" value="METHYLTRANSF_11 DOMAIN-CONTAINING PROTEIN"/>
    <property type="match status" value="1"/>
</dbReference>
<gene>
    <name evidence="5" type="ORF">CDG60_16935</name>
</gene>
<dbReference type="AlphaFoldDB" id="A0A3B7M5Z4"/>
<evidence type="ECO:0000256" key="1">
    <source>
        <dbReference type="ARBA" id="ARBA00008361"/>
    </source>
</evidence>
<reference evidence="6" key="1">
    <citation type="submission" date="2018-09" db="EMBL/GenBank/DDBJ databases">
        <title>The complete genome of Acinetobacter sp. strain WCHAc010005.</title>
        <authorList>
            <person name="Hu Y."/>
            <person name="Long H."/>
            <person name="Feng Y."/>
            <person name="Zong Z."/>
        </authorList>
    </citation>
    <scope>NUCLEOTIDE SEQUENCE [LARGE SCALE GENOMIC DNA]</scope>
    <source>
        <strain evidence="6">WCHAc010005</strain>
    </source>
</reference>
<dbReference type="Proteomes" id="UP000263753">
    <property type="component" value="Chromosome"/>
</dbReference>
<evidence type="ECO:0000313" key="5">
    <source>
        <dbReference type="EMBL" id="AXY58093.1"/>
    </source>
</evidence>
<dbReference type="KEGG" id="achi:CDG60_16935"/>
<organism evidence="5 6">
    <name type="scientific">Acinetobacter chinensis</name>
    <dbReference type="NCBI Taxonomy" id="2004650"/>
    <lineage>
        <taxon>Bacteria</taxon>
        <taxon>Pseudomonadati</taxon>
        <taxon>Pseudomonadota</taxon>
        <taxon>Gammaproteobacteria</taxon>
        <taxon>Moraxellales</taxon>
        <taxon>Moraxellaceae</taxon>
        <taxon>Acinetobacter</taxon>
    </lineage>
</organism>
<protein>
    <submittedName>
        <fullName evidence="5">Class I SAM-dependent methyltransferase</fullName>
    </submittedName>
</protein>
<evidence type="ECO:0000256" key="2">
    <source>
        <dbReference type="ARBA" id="ARBA00022603"/>
    </source>
</evidence>
<evidence type="ECO:0000259" key="4">
    <source>
        <dbReference type="Pfam" id="PF08241"/>
    </source>
</evidence>
<dbReference type="InterPro" id="IPR013216">
    <property type="entry name" value="Methyltransf_11"/>
</dbReference>
<dbReference type="Pfam" id="PF08241">
    <property type="entry name" value="Methyltransf_11"/>
    <property type="match status" value="1"/>
</dbReference>
<dbReference type="CDD" id="cd02440">
    <property type="entry name" value="AdoMet_MTases"/>
    <property type="match status" value="1"/>
</dbReference>
<dbReference type="PANTHER" id="PTHR44942:SF4">
    <property type="entry name" value="METHYLTRANSFERASE TYPE 11 DOMAIN-CONTAINING PROTEIN"/>
    <property type="match status" value="1"/>
</dbReference>
<keyword evidence="2 5" id="KW-0489">Methyltransferase</keyword>
<comment type="similarity">
    <text evidence="1">Belongs to the methyltransferase superfamily.</text>
</comment>
<dbReference type="Gene3D" id="3.40.50.150">
    <property type="entry name" value="Vaccinia Virus protein VP39"/>
    <property type="match status" value="1"/>
</dbReference>
<dbReference type="InterPro" id="IPR051052">
    <property type="entry name" value="Diverse_substrate_MTase"/>
</dbReference>
<dbReference type="RefSeq" id="WP_087512094.1">
    <property type="nucleotide sequence ID" value="NZ_CP032134.1"/>
</dbReference>
<proteinExistence type="inferred from homology"/>
<dbReference type="EMBL" id="CP032134">
    <property type="protein sequence ID" value="AXY58093.1"/>
    <property type="molecule type" value="Genomic_DNA"/>
</dbReference>
<name>A0A3B7M5Z4_9GAMM</name>
<sequence>MKDLFSSGSELYRQARPQYSQAVLDEVLRHVSQRECAWDCGAGSGQFTQMLAPFFKHVMATDLSAAQLAQAPQFSNVTYQAQPAEHSTLGSASVDLVTVAQAIHWFSFDAFYAEVRRVLKPDGVIVVLGYGLIQLQNTELNQRVHHLYSDILGKYWDAERRYIDENYQTIPFPFKELQTPEISLEYQWSGQQLLDYLNTWSALKHYQKAQEQNPQMVDALAEIQHFLHNRTELWHVTFPVLLRTGVLD</sequence>
<keyword evidence="3 5" id="KW-0808">Transferase</keyword>
<feature type="domain" description="Methyltransferase type 11" evidence="4">
    <location>
        <begin position="39"/>
        <end position="127"/>
    </location>
</feature>
<dbReference type="SUPFAM" id="SSF53335">
    <property type="entry name" value="S-adenosyl-L-methionine-dependent methyltransferases"/>
    <property type="match status" value="1"/>
</dbReference>
<accession>A0A3B7M5Z4</accession>